<accession>A0A917PYH6</accession>
<proteinExistence type="predicted"/>
<gene>
    <name evidence="2" type="ORF">GCM10007063_23730</name>
</gene>
<feature type="transmembrane region" description="Helical" evidence="1">
    <location>
        <begin position="65"/>
        <end position="83"/>
    </location>
</feature>
<dbReference type="RefSeq" id="WP_188633313.1">
    <property type="nucleotide sequence ID" value="NZ_BMNQ01000037.1"/>
</dbReference>
<keyword evidence="1" id="KW-1133">Transmembrane helix</keyword>
<reference evidence="2" key="1">
    <citation type="journal article" date="2014" name="Int. J. Syst. Evol. Microbiol.">
        <title>Complete genome sequence of Corynebacterium casei LMG S-19264T (=DSM 44701T), isolated from a smear-ripened cheese.</title>
        <authorList>
            <consortium name="US DOE Joint Genome Institute (JGI-PGF)"/>
            <person name="Walter F."/>
            <person name="Albersmeier A."/>
            <person name="Kalinowski J."/>
            <person name="Ruckert C."/>
        </authorList>
    </citation>
    <scope>NUCLEOTIDE SEQUENCE</scope>
    <source>
        <strain evidence="2">JCM 12580</strain>
    </source>
</reference>
<name>A0A917PYH6_9BACI</name>
<organism evidence="2 3">
    <name type="scientific">Lentibacillus kapialis</name>
    <dbReference type="NCBI Taxonomy" id="340214"/>
    <lineage>
        <taxon>Bacteria</taxon>
        <taxon>Bacillati</taxon>
        <taxon>Bacillota</taxon>
        <taxon>Bacilli</taxon>
        <taxon>Bacillales</taxon>
        <taxon>Bacillaceae</taxon>
        <taxon>Lentibacillus</taxon>
    </lineage>
</organism>
<dbReference type="EMBL" id="BMNQ01000037">
    <property type="protein sequence ID" value="GGK00688.1"/>
    <property type="molecule type" value="Genomic_DNA"/>
</dbReference>
<dbReference type="Proteomes" id="UP000658382">
    <property type="component" value="Unassembled WGS sequence"/>
</dbReference>
<sequence length="99" mass="11065">MPTCQNCDKKWTWKQTIKTIFRLKCPYCGKKQYESASSRVRGGVFALIPLAFLPINAGFGLSVGIALLVAIILGFIILGSYPFRHIKINNKSIYTNTPI</sequence>
<dbReference type="AlphaFoldDB" id="A0A917PYH6"/>
<evidence type="ECO:0008006" key="4">
    <source>
        <dbReference type="Google" id="ProtNLM"/>
    </source>
</evidence>
<keyword evidence="3" id="KW-1185">Reference proteome</keyword>
<keyword evidence="1" id="KW-0812">Transmembrane</keyword>
<keyword evidence="1" id="KW-0472">Membrane</keyword>
<comment type="caution">
    <text evidence="2">The sequence shown here is derived from an EMBL/GenBank/DDBJ whole genome shotgun (WGS) entry which is preliminary data.</text>
</comment>
<evidence type="ECO:0000313" key="3">
    <source>
        <dbReference type="Proteomes" id="UP000658382"/>
    </source>
</evidence>
<dbReference type="NCBIfam" id="TIGR04104">
    <property type="entry name" value="cxxc_20_cxxc"/>
    <property type="match status" value="1"/>
</dbReference>
<feature type="transmembrane region" description="Helical" evidence="1">
    <location>
        <begin position="40"/>
        <end position="59"/>
    </location>
</feature>
<evidence type="ECO:0000256" key="1">
    <source>
        <dbReference type="SAM" id="Phobius"/>
    </source>
</evidence>
<dbReference type="InterPro" id="IPR026369">
    <property type="entry name" value="CxxC_20_CxxC"/>
</dbReference>
<evidence type="ECO:0000313" key="2">
    <source>
        <dbReference type="EMBL" id="GGK00688.1"/>
    </source>
</evidence>
<protein>
    <recommendedName>
        <fullName evidence="4">Cxxc_20_cxxc protein</fullName>
    </recommendedName>
</protein>
<reference evidence="2" key="2">
    <citation type="submission" date="2020-09" db="EMBL/GenBank/DDBJ databases">
        <authorList>
            <person name="Sun Q."/>
            <person name="Ohkuma M."/>
        </authorList>
    </citation>
    <scope>NUCLEOTIDE SEQUENCE</scope>
    <source>
        <strain evidence="2">JCM 12580</strain>
    </source>
</reference>